<proteinExistence type="predicted"/>
<accession>A0ABQ7LRE8</accession>
<evidence type="ECO:0000313" key="2">
    <source>
        <dbReference type="Proteomes" id="UP000823674"/>
    </source>
</evidence>
<organism evidence="1 2">
    <name type="scientific">Brassica rapa subsp. trilocularis</name>
    <dbReference type="NCBI Taxonomy" id="1813537"/>
    <lineage>
        <taxon>Eukaryota</taxon>
        <taxon>Viridiplantae</taxon>
        <taxon>Streptophyta</taxon>
        <taxon>Embryophyta</taxon>
        <taxon>Tracheophyta</taxon>
        <taxon>Spermatophyta</taxon>
        <taxon>Magnoliopsida</taxon>
        <taxon>eudicotyledons</taxon>
        <taxon>Gunneridae</taxon>
        <taxon>Pentapetalae</taxon>
        <taxon>rosids</taxon>
        <taxon>malvids</taxon>
        <taxon>Brassicales</taxon>
        <taxon>Brassicaceae</taxon>
        <taxon>Brassiceae</taxon>
        <taxon>Brassica</taxon>
    </lineage>
</organism>
<protein>
    <submittedName>
        <fullName evidence="1">Uncharacterized protein</fullName>
    </submittedName>
</protein>
<dbReference type="EMBL" id="JADBGQ010000007">
    <property type="protein sequence ID" value="KAG5389107.1"/>
    <property type="molecule type" value="Genomic_DNA"/>
</dbReference>
<keyword evidence="2" id="KW-1185">Reference proteome</keyword>
<name>A0ABQ7LRE8_BRACM</name>
<comment type="caution">
    <text evidence="1">The sequence shown here is derived from an EMBL/GenBank/DDBJ whole genome shotgun (WGS) entry which is preliminary data.</text>
</comment>
<evidence type="ECO:0000313" key="1">
    <source>
        <dbReference type="EMBL" id="KAG5389107.1"/>
    </source>
</evidence>
<reference evidence="1 2" key="1">
    <citation type="submission" date="2021-03" db="EMBL/GenBank/DDBJ databases">
        <authorList>
            <person name="King G.J."/>
            <person name="Bancroft I."/>
            <person name="Baten A."/>
            <person name="Bloomfield J."/>
            <person name="Borpatragohain P."/>
            <person name="He Z."/>
            <person name="Irish N."/>
            <person name="Irwin J."/>
            <person name="Liu K."/>
            <person name="Mauleon R.P."/>
            <person name="Moore J."/>
            <person name="Morris R."/>
            <person name="Ostergaard L."/>
            <person name="Wang B."/>
            <person name="Wells R."/>
        </authorList>
    </citation>
    <scope>NUCLEOTIDE SEQUENCE [LARGE SCALE GENOMIC DNA]</scope>
    <source>
        <strain evidence="1">R-o-18</strain>
        <tissue evidence="1">Leaf</tissue>
    </source>
</reference>
<dbReference type="Proteomes" id="UP000823674">
    <property type="component" value="Chromosome A08"/>
</dbReference>
<sequence>MYGVGSIDVERGRSVDDEGQVSVDGWVRESVNVKAAASIDVFFLVASGTAGHAPEKTRKIFLSQNGGKEKEKN</sequence>
<gene>
    <name evidence="1" type="primary">A08g506520.1_BraROA</name>
    <name evidence="1" type="ORF">IGI04_030648</name>
</gene>